<dbReference type="EMBL" id="BPLQ01000291">
    <property type="protein sequence ID" value="GIX69668.1"/>
    <property type="molecule type" value="Genomic_DNA"/>
</dbReference>
<keyword evidence="1" id="KW-0812">Transmembrane</keyword>
<evidence type="ECO:0000313" key="3">
    <source>
        <dbReference type="Proteomes" id="UP001054837"/>
    </source>
</evidence>
<dbReference type="Proteomes" id="UP001054837">
    <property type="component" value="Unassembled WGS sequence"/>
</dbReference>
<evidence type="ECO:0000313" key="2">
    <source>
        <dbReference type="EMBL" id="GIX69668.1"/>
    </source>
</evidence>
<accession>A0AAV4MBE3</accession>
<keyword evidence="1" id="KW-1133">Transmembrane helix</keyword>
<gene>
    <name evidence="2" type="ORF">CDAR_569311</name>
</gene>
<keyword evidence="1" id="KW-0472">Membrane</keyword>
<evidence type="ECO:0000256" key="1">
    <source>
        <dbReference type="SAM" id="Phobius"/>
    </source>
</evidence>
<name>A0AAV4MBE3_9ARAC</name>
<reference evidence="2 3" key="1">
    <citation type="submission" date="2021-06" db="EMBL/GenBank/DDBJ databases">
        <title>Caerostris darwini draft genome.</title>
        <authorList>
            <person name="Kono N."/>
            <person name="Arakawa K."/>
        </authorList>
    </citation>
    <scope>NUCLEOTIDE SEQUENCE [LARGE SCALE GENOMIC DNA]</scope>
</reference>
<protein>
    <submittedName>
        <fullName evidence="2">Uncharacterized protein</fullName>
    </submittedName>
</protein>
<keyword evidence="3" id="KW-1185">Reference proteome</keyword>
<sequence length="97" mass="11093">MVRKGQQLFPLRSIRGRGVMKGPLSQEPLRRVREKPYGRTSVASFRSPISKEKTRSAGMKITLGDFRKSTILPPPLLFLMNVFFTFFLSLFLLNDSC</sequence>
<organism evidence="2 3">
    <name type="scientific">Caerostris darwini</name>
    <dbReference type="NCBI Taxonomy" id="1538125"/>
    <lineage>
        <taxon>Eukaryota</taxon>
        <taxon>Metazoa</taxon>
        <taxon>Ecdysozoa</taxon>
        <taxon>Arthropoda</taxon>
        <taxon>Chelicerata</taxon>
        <taxon>Arachnida</taxon>
        <taxon>Araneae</taxon>
        <taxon>Araneomorphae</taxon>
        <taxon>Entelegynae</taxon>
        <taxon>Araneoidea</taxon>
        <taxon>Araneidae</taxon>
        <taxon>Caerostris</taxon>
    </lineage>
</organism>
<feature type="transmembrane region" description="Helical" evidence="1">
    <location>
        <begin position="76"/>
        <end position="93"/>
    </location>
</feature>
<proteinExistence type="predicted"/>
<dbReference type="AlphaFoldDB" id="A0AAV4MBE3"/>
<comment type="caution">
    <text evidence="2">The sequence shown here is derived from an EMBL/GenBank/DDBJ whole genome shotgun (WGS) entry which is preliminary data.</text>
</comment>